<accession>A0ABD5Q9V0</accession>
<dbReference type="InterPro" id="IPR055985">
    <property type="entry name" value="DUF7563"/>
</dbReference>
<dbReference type="Pfam" id="PF24444">
    <property type="entry name" value="DUF7563"/>
    <property type="match status" value="1"/>
</dbReference>
<name>A0ABD5Q9V0_9EURY</name>
<evidence type="ECO:0000313" key="1">
    <source>
        <dbReference type="EMBL" id="MFC4986327.1"/>
    </source>
</evidence>
<comment type="caution">
    <text evidence="1">The sequence shown here is derived from an EMBL/GenBank/DDBJ whole genome shotgun (WGS) entry which is preliminary data.</text>
</comment>
<dbReference type="RefSeq" id="WP_224830209.1">
    <property type="nucleotide sequence ID" value="NZ_JAIVEF010000013.1"/>
</dbReference>
<protein>
    <recommendedName>
        <fullName evidence="3">Small CPxCG-related zinc finger protein</fullName>
    </recommendedName>
</protein>
<dbReference type="AlphaFoldDB" id="A0ABD5Q9V0"/>
<dbReference type="Proteomes" id="UP001595925">
    <property type="component" value="Unassembled WGS sequence"/>
</dbReference>
<sequence length="48" mass="5198">MANCENCGGHVTDQYKRVFADNQGTLHACPHCRSQTDRYDGAGAGLNN</sequence>
<keyword evidence="2" id="KW-1185">Reference proteome</keyword>
<evidence type="ECO:0000313" key="2">
    <source>
        <dbReference type="Proteomes" id="UP001595925"/>
    </source>
</evidence>
<evidence type="ECO:0008006" key="3">
    <source>
        <dbReference type="Google" id="ProtNLM"/>
    </source>
</evidence>
<dbReference type="EMBL" id="JBHSJG010000003">
    <property type="protein sequence ID" value="MFC4986327.1"/>
    <property type="molecule type" value="Genomic_DNA"/>
</dbReference>
<reference evidence="1 2" key="1">
    <citation type="journal article" date="2019" name="Int. J. Syst. Evol. Microbiol.">
        <title>The Global Catalogue of Microorganisms (GCM) 10K type strain sequencing project: providing services to taxonomists for standard genome sequencing and annotation.</title>
        <authorList>
            <consortium name="The Broad Institute Genomics Platform"/>
            <consortium name="The Broad Institute Genome Sequencing Center for Infectious Disease"/>
            <person name="Wu L."/>
            <person name="Ma J."/>
        </authorList>
    </citation>
    <scope>NUCLEOTIDE SEQUENCE [LARGE SCALE GENOMIC DNA]</scope>
    <source>
        <strain evidence="1 2">CGMCC 1.15824</strain>
    </source>
</reference>
<gene>
    <name evidence="1" type="ORF">ACFPFO_00760</name>
</gene>
<proteinExistence type="predicted"/>
<organism evidence="1 2">
    <name type="scientific">Saliphagus infecundisoli</name>
    <dbReference type="NCBI Taxonomy" id="1849069"/>
    <lineage>
        <taxon>Archaea</taxon>
        <taxon>Methanobacteriati</taxon>
        <taxon>Methanobacteriota</taxon>
        <taxon>Stenosarchaea group</taxon>
        <taxon>Halobacteria</taxon>
        <taxon>Halobacteriales</taxon>
        <taxon>Natrialbaceae</taxon>
        <taxon>Saliphagus</taxon>
    </lineage>
</organism>